<organism evidence="1 2">
    <name type="scientific">Bifidobacterium apri</name>
    <dbReference type="NCBI Taxonomy" id="1769423"/>
    <lineage>
        <taxon>Bacteria</taxon>
        <taxon>Bacillati</taxon>
        <taxon>Actinomycetota</taxon>
        <taxon>Actinomycetes</taxon>
        <taxon>Bifidobacteriales</taxon>
        <taxon>Bifidobacteriaceae</taxon>
        <taxon>Bifidobacterium</taxon>
    </lineage>
</organism>
<dbReference type="RefSeq" id="WP_152356340.1">
    <property type="nucleotide sequence ID" value="NZ_JBHLXF010000001.1"/>
</dbReference>
<proteinExistence type="predicted"/>
<protein>
    <submittedName>
        <fullName evidence="1">Uncharacterized protein</fullName>
    </submittedName>
</protein>
<dbReference type="AlphaFoldDB" id="A0A6A2VD40"/>
<sequence>MSDKVKMSVTCVKCGKHAIDWRDTLEKEHWAQLDERPLCPKCAVENTEIDEYCEITENMKRSLYSVRLSLSLMLAHRLPGGDPMERDDVNEGAAEAFIAVSKAYRAVQNLAGDLHFIQQHNMELSQLLKEAGR</sequence>
<evidence type="ECO:0000313" key="2">
    <source>
        <dbReference type="Proteomes" id="UP000440041"/>
    </source>
</evidence>
<dbReference type="Proteomes" id="UP000440041">
    <property type="component" value="Unassembled WGS sequence"/>
</dbReference>
<evidence type="ECO:0000313" key="1">
    <source>
        <dbReference type="EMBL" id="KAB8291517.1"/>
    </source>
</evidence>
<reference evidence="1 2" key="1">
    <citation type="submission" date="2019-09" db="EMBL/GenBank/DDBJ databases">
        <title>Characterization of the phylogenetic diversity of two novel species belonging to the genus Bifidobacterium: Bifidobacterium cebidarum sp. nov. and Bifidobacterium leontopitheci sp. nov.</title>
        <authorList>
            <person name="Lugli G.A."/>
            <person name="Duranti S."/>
            <person name="Milani C."/>
            <person name="Turroni F."/>
            <person name="Ventura M."/>
        </authorList>
    </citation>
    <scope>NUCLEOTIDE SEQUENCE [LARGE SCALE GENOMIC DNA]</scope>
    <source>
        <strain evidence="1 2">DSM 100238</strain>
    </source>
</reference>
<dbReference type="EMBL" id="WBSO01000029">
    <property type="protein sequence ID" value="KAB8291517.1"/>
    <property type="molecule type" value="Genomic_DNA"/>
</dbReference>
<accession>A0A6A2VD40</accession>
<keyword evidence="2" id="KW-1185">Reference proteome</keyword>
<gene>
    <name evidence="1" type="ORF">DSM100238_1834</name>
</gene>
<comment type="caution">
    <text evidence="1">The sequence shown here is derived from an EMBL/GenBank/DDBJ whole genome shotgun (WGS) entry which is preliminary data.</text>
</comment>
<name>A0A6A2VD40_9BIFI</name>